<keyword evidence="1" id="KW-0732">Signal</keyword>
<dbReference type="InterPro" id="IPR053143">
    <property type="entry name" value="Arylsulfate_ST"/>
</dbReference>
<organism evidence="2 3">
    <name type="scientific">Gemmata massiliana</name>
    <dbReference type="NCBI Taxonomy" id="1210884"/>
    <lineage>
        <taxon>Bacteria</taxon>
        <taxon>Pseudomonadati</taxon>
        <taxon>Planctomycetota</taxon>
        <taxon>Planctomycetia</taxon>
        <taxon>Gemmatales</taxon>
        <taxon>Gemmataceae</taxon>
        <taxon>Gemmata</taxon>
    </lineage>
</organism>
<sequence length="300" mass="33079">MISLSRLGAIALVVTTISLPARAADPIKHGFLATGAETFIVDESGKVIWKCPHSSRDGWVLDNGNVLLALSKSKAYPGGGVAEIDKDGKEVFAFKGTQSEVNTVQPLGDGKVLLTEAGDKPRVLEVNRDGKVLAEVPLQAQTKDHHLQTRMTRKLPNGNYLVPQLLDRVVREYDPKGKIVWEVKTPHMPFTAIRLPDGNTLIGCTLGNLVIEVDKGGKEVWRVTNDDLPNKPINDAWGVQRLENGNTVITSHHATTKQTKLTEVTREKKVVWTYTDDRKSGIHHFQILDAKGKPEKNPLR</sequence>
<dbReference type="SUPFAM" id="SSF63829">
    <property type="entry name" value="Calcium-dependent phosphotriesterase"/>
    <property type="match status" value="1"/>
</dbReference>
<dbReference type="AlphaFoldDB" id="A0A6P2CXT0"/>
<accession>A0A6P2CXT0</accession>
<dbReference type="PANTHER" id="PTHR35340">
    <property type="entry name" value="PQQ ENZYME REPEAT PROTEIN-RELATED"/>
    <property type="match status" value="1"/>
</dbReference>
<protein>
    <submittedName>
        <fullName evidence="2">Uncharacterized protein</fullName>
    </submittedName>
</protein>
<dbReference type="InterPro" id="IPR015943">
    <property type="entry name" value="WD40/YVTN_repeat-like_dom_sf"/>
</dbReference>
<dbReference type="Proteomes" id="UP000464178">
    <property type="component" value="Chromosome"/>
</dbReference>
<feature type="signal peptide" evidence="1">
    <location>
        <begin position="1"/>
        <end position="23"/>
    </location>
</feature>
<dbReference type="RefSeq" id="WP_232069579.1">
    <property type="nucleotide sequence ID" value="NZ_LR593886.1"/>
</dbReference>
<gene>
    <name evidence="2" type="ORF">SOIL9_51200</name>
</gene>
<evidence type="ECO:0000313" key="3">
    <source>
        <dbReference type="Proteomes" id="UP000464178"/>
    </source>
</evidence>
<dbReference type="EMBL" id="LR593886">
    <property type="protein sequence ID" value="VTR92594.1"/>
    <property type="molecule type" value="Genomic_DNA"/>
</dbReference>
<dbReference type="Gene3D" id="2.130.10.10">
    <property type="entry name" value="YVTN repeat-like/Quinoprotein amine dehydrogenase"/>
    <property type="match status" value="1"/>
</dbReference>
<proteinExistence type="predicted"/>
<reference evidence="2 3" key="1">
    <citation type="submission" date="2019-05" db="EMBL/GenBank/DDBJ databases">
        <authorList>
            <consortium name="Science for Life Laboratories"/>
        </authorList>
    </citation>
    <scope>NUCLEOTIDE SEQUENCE [LARGE SCALE GENOMIC DNA]</scope>
    <source>
        <strain evidence="2">Soil9</strain>
    </source>
</reference>
<name>A0A6P2CXT0_9BACT</name>
<dbReference type="PANTHER" id="PTHR35340:SF5">
    <property type="entry name" value="ASST-DOMAIN-CONTAINING PROTEIN"/>
    <property type="match status" value="1"/>
</dbReference>
<dbReference type="KEGG" id="gms:SOIL9_51200"/>
<evidence type="ECO:0000256" key="1">
    <source>
        <dbReference type="SAM" id="SignalP"/>
    </source>
</evidence>
<evidence type="ECO:0000313" key="2">
    <source>
        <dbReference type="EMBL" id="VTR92594.1"/>
    </source>
</evidence>
<feature type="chain" id="PRO_5026795883" evidence="1">
    <location>
        <begin position="24"/>
        <end position="300"/>
    </location>
</feature>
<keyword evidence="3" id="KW-1185">Reference proteome</keyword>